<dbReference type="EMBL" id="PVNK01000073">
    <property type="protein sequence ID" value="PRQ03632.1"/>
    <property type="molecule type" value="Genomic_DNA"/>
</dbReference>
<dbReference type="PANTHER" id="PTHR43133:SF8">
    <property type="entry name" value="RNA POLYMERASE SIGMA FACTOR HI_1459-RELATED"/>
    <property type="match status" value="1"/>
</dbReference>
<dbReference type="InterPro" id="IPR039425">
    <property type="entry name" value="RNA_pol_sigma-70-like"/>
</dbReference>
<dbReference type="Gene3D" id="1.10.10.10">
    <property type="entry name" value="Winged helix-like DNA-binding domain superfamily/Winged helix DNA-binding domain"/>
    <property type="match status" value="1"/>
</dbReference>
<dbReference type="Pfam" id="PF08281">
    <property type="entry name" value="Sigma70_r4_2"/>
    <property type="match status" value="1"/>
</dbReference>
<dbReference type="PANTHER" id="PTHR43133">
    <property type="entry name" value="RNA POLYMERASE ECF-TYPE SIGMA FACTO"/>
    <property type="match status" value="1"/>
</dbReference>
<feature type="domain" description="RNA polymerase sigma factor 70 region 4 type 2" evidence="5">
    <location>
        <begin position="135"/>
        <end position="165"/>
    </location>
</feature>
<dbReference type="InterPro" id="IPR013324">
    <property type="entry name" value="RNA_pol_sigma_r3/r4-like"/>
</dbReference>
<accession>A0A2S9YF16</accession>
<organism evidence="6 7">
    <name type="scientific">Enhygromyxa salina</name>
    <dbReference type="NCBI Taxonomy" id="215803"/>
    <lineage>
        <taxon>Bacteria</taxon>
        <taxon>Pseudomonadati</taxon>
        <taxon>Myxococcota</taxon>
        <taxon>Polyangia</taxon>
        <taxon>Nannocystales</taxon>
        <taxon>Nannocystaceae</taxon>
        <taxon>Enhygromyxa</taxon>
    </lineage>
</organism>
<evidence type="ECO:0000256" key="4">
    <source>
        <dbReference type="ARBA" id="ARBA00023163"/>
    </source>
</evidence>
<dbReference type="InterPro" id="IPR013249">
    <property type="entry name" value="RNA_pol_sigma70_r4_t2"/>
</dbReference>
<proteinExistence type="predicted"/>
<name>A0A2S9YF16_9BACT</name>
<dbReference type="SUPFAM" id="SSF88659">
    <property type="entry name" value="Sigma3 and sigma4 domains of RNA polymerase sigma factors"/>
    <property type="match status" value="1"/>
</dbReference>
<comment type="caution">
    <text evidence="6">The sequence shown here is derived from an EMBL/GenBank/DDBJ whole genome shotgun (WGS) entry which is preliminary data.</text>
</comment>
<keyword evidence="7" id="KW-1185">Reference proteome</keyword>
<sequence>MAKAPDPAELLAGNPDAIAAFRKLLRAHIRGYFNRESQIHDVSHDALLDLLAKLDAGAQPKHVHYWVLNSANNAVRRELTRLRHQAIEYQSSVHGPRFDPADHASLLDAREDLRKINALLADCDEVPYRALAGAVEGRDHNEIAQELGISPGAARMTLSRARAALSDRFTAQQKIDQLILLARRAGLVGDAGPEPPSSATT</sequence>
<dbReference type="Gene3D" id="1.10.1740.10">
    <property type="match status" value="1"/>
</dbReference>
<reference evidence="6 7" key="1">
    <citation type="submission" date="2018-03" db="EMBL/GenBank/DDBJ databases">
        <title>Draft Genome Sequences of the Obligatory Marine Myxobacteria Enhygromyxa salina SWB005.</title>
        <authorList>
            <person name="Poehlein A."/>
            <person name="Moghaddam J.A."/>
            <person name="Harms H."/>
            <person name="Alanjari M."/>
            <person name="Koenig G.M."/>
            <person name="Daniel R."/>
            <person name="Schaeberle T.F."/>
        </authorList>
    </citation>
    <scope>NUCLEOTIDE SEQUENCE [LARGE SCALE GENOMIC DNA]</scope>
    <source>
        <strain evidence="6 7">SWB005</strain>
    </source>
</reference>
<keyword evidence="2" id="KW-0731">Sigma factor</keyword>
<dbReference type="Proteomes" id="UP000237968">
    <property type="component" value="Unassembled WGS sequence"/>
</dbReference>
<dbReference type="RefSeq" id="WP_106390866.1">
    <property type="nucleotide sequence ID" value="NZ_PVNK01000073.1"/>
</dbReference>
<evidence type="ECO:0000256" key="2">
    <source>
        <dbReference type="ARBA" id="ARBA00023082"/>
    </source>
</evidence>
<dbReference type="AlphaFoldDB" id="A0A2S9YF16"/>
<evidence type="ECO:0000256" key="1">
    <source>
        <dbReference type="ARBA" id="ARBA00023015"/>
    </source>
</evidence>
<dbReference type="GO" id="GO:0003677">
    <property type="term" value="F:DNA binding"/>
    <property type="evidence" value="ECO:0007669"/>
    <property type="project" value="UniProtKB-KW"/>
</dbReference>
<evidence type="ECO:0000259" key="5">
    <source>
        <dbReference type="Pfam" id="PF08281"/>
    </source>
</evidence>
<dbReference type="GO" id="GO:0006352">
    <property type="term" value="P:DNA-templated transcription initiation"/>
    <property type="evidence" value="ECO:0007669"/>
    <property type="project" value="InterPro"/>
</dbReference>
<protein>
    <submittedName>
        <fullName evidence="6">RNA polymerase sigma factor</fullName>
    </submittedName>
</protein>
<dbReference type="OrthoDB" id="9794372at2"/>
<keyword evidence="4" id="KW-0804">Transcription</keyword>
<evidence type="ECO:0000313" key="6">
    <source>
        <dbReference type="EMBL" id="PRQ03632.1"/>
    </source>
</evidence>
<keyword evidence="3" id="KW-0238">DNA-binding</keyword>
<gene>
    <name evidence="6" type="ORF">ENSA5_13870</name>
</gene>
<dbReference type="InterPro" id="IPR036388">
    <property type="entry name" value="WH-like_DNA-bd_sf"/>
</dbReference>
<keyword evidence="1" id="KW-0805">Transcription regulation</keyword>
<evidence type="ECO:0000313" key="7">
    <source>
        <dbReference type="Proteomes" id="UP000237968"/>
    </source>
</evidence>
<evidence type="ECO:0000256" key="3">
    <source>
        <dbReference type="ARBA" id="ARBA00023125"/>
    </source>
</evidence>
<dbReference type="GO" id="GO:0016987">
    <property type="term" value="F:sigma factor activity"/>
    <property type="evidence" value="ECO:0007669"/>
    <property type="project" value="UniProtKB-KW"/>
</dbReference>